<feature type="non-terminal residue" evidence="3">
    <location>
        <position position="1"/>
    </location>
</feature>
<comment type="caution">
    <text evidence="3">The sequence shown here is derived from an EMBL/GenBank/DDBJ whole genome shotgun (WGS) entry which is preliminary data.</text>
</comment>
<keyword evidence="1" id="KW-0472">Membrane</keyword>
<dbReference type="SUPFAM" id="SSF82671">
    <property type="entry name" value="SEA domain"/>
    <property type="match status" value="1"/>
</dbReference>
<accession>A0A401PXY8</accession>
<dbReference type="OrthoDB" id="7493297at2759"/>
<keyword evidence="4" id="KW-1185">Reference proteome</keyword>
<proteinExistence type="predicted"/>
<feature type="domain" description="SEA" evidence="2">
    <location>
        <begin position="23"/>
        <end position="134"/>
    </location>
</feature>
<gene>
    <name evidence="3" type="ORF">scyTo_0020632</name>
</gene>
<organism evidence="3 4">
    <name type="scientific">Scyliorhinus torazame</name>
    <name type="common">Cloudy catshark</name>
    <name type="synonym">Catulus torazame</name>
    <dbReference type="NCBI Taxonomy" id="75743"/>
    <lineage>
        <taxon>Eukaryota</taxon>
        <taxon>Metazoa</taxon>
        <taxon>Chordata</taxon>
        <taxon>Craniata</taxon>
        <taxon>Vertebrata</taxon>
        <taxon>Chondrichthyes</taxon>
        <taxon>Elasmobranchii</taxon>
        <taxon>Galeomorphii</taxon>
        <taxon>Galeoidea</taxon>
        <taxon>Carcharhiniformes</taxon>
        <taxon>Scyliorhinidae</taxon>
        <taxon>Scyliorhinus</taxon>
    </lineage>
</organism>
<evidence type="ECO:0000313" key="3">
    <source>
        <dbReference type="EMBL" id="GCB77968.1"/>
    </source>
</evidence>
<dbReference type="SMART" id="SM00200">
    <property type="entry name" value="SEA"/>
    <property type="match status" value="1"/>
</dbReference>
<dbReference type="STRING" id="75743.A0A401PXY8"/>
<dbReference type="EMBL" id="BFAA01016946">
    <property type="protein sequence ID" value="GCB77968.1"/>
    <property type="molecule type" value="Genomic_DNA"/>
</dbReference>
<dbReference type="Pfam" id="PF01390">
    <property type="entry name" value="SEA"/>
    <property type="match status" value="1"/>
</dbReference>
<dbReference type="OMA" id="QGETCEW"/>
<evidence type="ECO:0000256" key="1">
    <source>
        <dbReference type="SAM" id="Phobius"/>
    </source>
</evidence>
<dbReference type="Proteomes" id="UP000288216">
    <property type="component" value="Unassembled WGS sequence"/>
</dbReference>
<dbReference type="InterPro" id="IPR036364">
    <property type="entry name" value="SEA_dom_sf"/>
</dbReference>
<feature type="non-terminal residue" evidence="3">
    <location>
        <position position="259"/>
    </location>
</feature>
<dbReference type="PANTHER" id="PTHR37999">
    <property type="entry name" value="MUCIN-17"/>
    <property type="match status" value="1"/>
</dbReference>
<dbReference type="Gene3D" id="3.30.70.960">
    <property type="entry name" value="SEA domain"/>
    <property type="match status" value="1"/>
</dbReference>
<sequence length="259" mass="28719">ECRENYNGPLCEFVTDTIEVENVEATVNVSVRITSQKYSDNLKDNTSDTFKTFSLDFEQQMDIIYDDIDGYKGVKITSIRNGSIIVDHDVIITVTDSEEFSPDYLAETVKKIEKSLKNTTCTNSTGGNCTGFTFDSSQATVQEAVITDVCGSLVPDNLKQYYKLTFTNNKAICASICHQARNDSLKCGTGKCGMTNNGPKCYCDLTDGYWYFGDFCTIAIHKNGLIGGLSAALILLFLGLLALTVYVTWFKKTTKEDLR</sequence>
<evidence type="ECO:0000313" key="4">
    <source>
        <dbReference type="Proteomes" id="UP000288216"/>
    </source>
</evidence>
<dbReference type="InterPro" id="IPR053311">
    <property type="entry name" value="Mucosal_Integrity_Assoc"/>
</dbReference>
<evidence type="ECO:0000259" key="2">
    <source>
        <dbReference type="PROSITE" id="PS50024"/>
    </source>
</evidence>
<reference evidence="3 4" key="1">
    <citation type="journal article" date="2018" name="Nat. Ecol. Evol.">
        <title>Shark genomes provide insights into elasmobranch evolution and the origin of vertebrates.</title>
        <authorList>
            <person name="Hara Y"/>
            <person name="Yamaguchi K"/>
            <person name="Onimaru K"/>
            <person name="Kadota M"/>
            <person name="Koyanagi M"/>
            <person name="Keeley SD"/>
            <person name="Tatsumi K"/>
            <person name="Tanaka K"/>
            <person name="Motone F"/>
            <person name="Kageyama Y"/>
            <person name="Nozu R"/>
            <person name="Adachi N"/>
            <person name="Nishimura O"/>
            <person name="Nakagawa R"/>
            <person name="Tanegashima C"/>
            <person name="Kiyatake I"/>
            <person name="Matsumoto R"/>
            <person name="Murakumo K"/>
            <person name="Nishida K"/>
            <person name="Terakita A"/>
            <person name="Kuratani S"/>
            <person name="Sato K"/>
            <person name="Hyodo S Kuraku.S."/>
        </authorList>
    </citation>
    <scope>NUCLEOTIDE SEQUENCE [LARGE SCALE GENOMIC DNA]</scope>
</reference>
<dbReference type="PANTHER" id="PTHR37999:SF2">
    <property type="entry name" value="MUCIN-17"/>
    <property type="match status" value="1"/>
</dbReference>
<keyword evidence="1" id="KW-0812">Transmembrane</keyword>
<protein>
    <recommendedName>
        <fullName evidence="2">SEA domain-containing protein</fullName>
    </recommendedName>
</protein>
<keyword evidence="1" id="KW-1133">Transmembrane helix</keyword>
<dbReference type="InterPro" id="IPR000082">
    <property type="entry name" value="SEA_dom"/>
</dbReference>
<name>A0A401PXY8_SCYTO</name>
<dbReference type="AlphaFoldDB" id="A0A401PXY8"/>
<dbReference type="PROSITE" id="PS50024">
    <property type="entry name" value="SEA"/>
    <property type="match status" value="1"/>
</dbReference>
<feature type="transmembrane region" description="Helical" evidence="1">
    <location>
        <begin position="225"/>
        <end position="249"/>
    </location>
</feature>